<keyword evidence="3 7" id="KW-0479">Metal-binding</keyword>
<proteinExistence type="inferred from homology"/>
<keyword evidence="4 7" id="KW-0378">Hydrolase</keyword>
<sequence length="140" mass="15797">MKLAISKAQEDISEVPVGAVIVHNNKVISFANNLNIHNTDPTAHAEILAIRKACKILSTHILNQCDIYVTLEPCAMCAQAISFSKIRRLYFGAYNKKYGAIENGARILQFCHHIPEVYGGILEEENIKLITNFFKKLRRQ</sequence>
<dbReference type="InterPro" id="IPR028883">
    <property type="entry name" value="tRNA_aden_deaminase"/>
</dbReference>
<comment type="function">
    <text evidence="7">Catalyzes the deamination of adenosine to inosine at the wobble position 34 of tRNA(Arg2).</text>
</comment>
<comment type="cofactor">
    <cofactor evidence="7">
        <name>Zn(2+)</name>
        <dbReference type="ChEBI" id="CHEBI:29105"/>
    </cofactor>
    <text evidence="7">Binds 1 zinc ion per subunit.</text>
</comment>
<evidence type="ECO:0000256" key="4">
    <source>
        <dbReference type="ARBA" id="ARBA00022801"/>
    </source>
</evidence>
<evidence type="ECO:0000256" key="3">
    <source>
        <dbReference type="ARBA" id="ARBA00022723"/>
    </source>
</evidence>
<dbReference type="PATRIC" id="fig|1359167.3.peg.360"/>
<evidence type="ECO:0000256" key="2">
    <source>
        <dbReference type="ARBA" id="ARBA00022694"/>
    </source>
</evidence>
<dbReference type="GO" id="GO:0002100">
    <property type="term" value="P:tRNA wobble adenosine to inosine editing"/>
    <property type="evidence" value="ECO:0007669"/>
    <property type="project" value="UniProtKB-UniRule"/>
</dbReference>
<comment type="catalytic activity">
    <reaction evidence="6 7">
        <text>adenosine(34) in tRNA + H2O + H(+) = inosine(34) in tRNA + NH4(+)</text>
        <dbReference type="Rhea" id="RHEA:43168"/>
        <dbReference type="Rhea" id="RHEA-COMP:10373"/>
        <dbReference type="Rhea" id="RHEA-COMP:10374"/>
        <dbReference type="ChEBI" id="CHEBI:15377"/>
        <dbReference type="ChEBI" id="CHEBI:15378"/>
        <dbReference type="ChEBI" id="CHEBI:28938"/>
        <dbReference type="ChEBI" id="CHEBI:74411"/>
        <dbReference type="ChEBI" id="CHEBI:82852"/>
        <dbReference type="EC" id="3.5.4.33"/>
    </reaction>
</comment>
<dbReference type="EC" id="3.5.4.33" evidence="7"/>
<comment type="caution">
    <text evidence="9">The sequence shown here is derived from an EMBL/GenBank/DDBJ whole genome shotgun (WGS) entry which is preliminary data.</text>
</comment>
<evidence type="ECO:0000313" key="9">
    <source>
        <dbReference type="EMBL" id="KJV65434.1"/>
    </source>
</evidence>
<evidence type="ECO:0000259" key="8">
    <source>
        <dbReference type="PROSITE" id="PS51747"/>
    </source>
</evidence>
<dbReference type="SUPFAM" id="SSF53927">
    <property type="entry name" value="Cytidine deaminase-like"/>
    <property type="match status" value="1"/>
</dbReference>
<comment type="similarity">
    <text evidence="1">Belongs to the cytidine and deoxycytidylate deaminase family. ADAT2 subfamily.</text>
</comment>
<evidence type="ECO:0000256" key="6">
    <source>
        <dbReference type="ARBA" id="ARBA00048045"/>
    </source>
</evidence>
<feature type="binding site" evidence="7">
    <location>
        <position position="44"/>
    </location>
    <ligand>
        <name>Zn(2+)</name>
        <dbReference type="ChEBI" id="CHEBI:29105"/>
        <note>catalytic</note>
    </ligand>
</feature>
<dbReference type="RefSeq" id="WP_024072195.1">
    <property type="nucleotide sequence ID" value="NZ_LANU01000002.1"/>
</dbReference>
<dbReference type="PROSITE" id="PS51747">
    <property type="entry name" value="CYT_DCMP_DEAMINASES_2"/>
    <property type="match status" value="1"/>
</dbReference>
<dbReference type="InterPro" id="IPR002125">
    <property type="entry name" value="CMP_dCMP_dom"/>
</dbReference>
<feature type="domain" description="CMP/dCMP-type deaminase" evidence="8">
    <location>
        <begin position="1"/>
        <end position="125"/>
    </location>
</feature>
<name>A0A0F3NET1_9RICK</name>
<dbReference type="AlphaFoldDB" id="A0A0F3NET1"/>
<organism evidence="9 10">
    <name type="scientific">Ehrlichia cf. muris str. EmCRT</name>
    <dbReference type="NCBI Taxonomy" id="1359167"/>
    <lineage>
        <taxon>Bacteria</taxon>
        <taxon>Pseudomonadati</taxon>
        <taxon>Pseudomonadota</taxon>
        <taxon>Alphaproteobacteria</taxon>
        <taxon>Rickettsiales</taxon>
        <taxon>Anaplasmataceae</taxon>
        <taxon>Ehrlichia</taxon>
    </lineage>
</organism>
<keyword evidence="2 7" id="KW-0819">tRNA processing</keyword>
<dbReference type="InterPro" id="IPR016192">
    <property type="entry name" value="APOBEC/CMP_deaminase_Zn-bd"/>
</dbReference>
<dbReference type="EMBL" id="LANU01000002">
    <property type="protein sequence ID" value="KJV65434.1"/>
    <property type="molecule type" value="Genomic_DNA"/>
</dbReference>
<feature type="binding site" evidence="7">
    <location>
        <position position="77"/>
    </location>
    <ligand>
        <name>Zn(2+)</name>
        <dbReference type="ChEBI" id="CHEBI:29105"/>
        <note>catalytic</note>
    </ligand>
</feature>
<dbReference type="Proteomes" id="UP000033546">
    <property type="component" value="Unassembled WGS sequence"/>
</dbReference>
<comment type="subunit">
    <text evidence="7">Homodimer.</text>
</comment>
<dbReference type="Pfam" id="PF00383">
    <property type="entry name" value="dCMP_cyt_deam_1"/>
    <property type="match status" value="1"/>
</dbReference>
<protein>
    <recommendedName>
        <fullName evidence="7">tRNA-specific adenosine deaminase</fullName>
        <ecNumber evidence="7">3.5.4.33</ecNumber>
    </recommendedName>
</protein>
<dbReference type="PANTHER" id="PTHR11079:SF179">
    <property type="entry name" value="TRNA(ADENINE(34)) DEAMINASE, CHLOROPLASTIC"/>
    <property type="match status" value="1"/>
</dbReference>
<dbReference type="HAMAP" id="MF_00972">
    <property type="entry name" value="tRNA_aden_deaminase"/>
    <property type="match status" value="1"/>
</dbReference>
<dbReference type="Gene3D" id="3.40.140.10">
    <property type="entry name" value="Cytidine Deaminase, domain 2"/>
    <property type="match status" value="1"/>
</dbReference>
<evidence type="ECO:0000256" key="5">
    <source>
        <dbReference type="ARBA" id="ARBA00022833"/>
    </source>
</evidence>
<dbReference type="PROSITE" id="PS00903">
    <property type="entry name" value="CYT_DCMP_DEAMINASES_1"/>
    <property type="match status" value="1"/>
</dbReference>
<gene>
    <name evidence="9" type="primary">codA</name>
    <name evidence="7" type="synonym">tadA</name>
    <name evidence="9" type="ORF">EMUCRT_0376</name>
</gene>
<evidence type="ECO:0000256" key="7">
    <source>
        <dbReference type="HAMAP-Rule" id="MF_00972"/>
    </source>
</evidence>
<dbReference type="GO" id="GO:0008270">
    <property type="term" value="F:zinc ion binding"/>
    <property type="evidence" value="ECO:0007669"/>
    <property type="project" value="UniProtKB-UniRule"/>
</dbReference>
<dbReference type="InterPro" id="IPR016193">
    <property type="entry name" value="Cytidine_deaminase-like"/>
</dbReference>
<reference evidence="9 10" key="1">
    <citation type="submission" date="2015-02" db="EMBL/GenBank/DDBJ databases">
        <title>Genome Sequencing of Rickettsiales.</title>
        <authorList>
            <person name="Daugherty S.C."/>
            <person name="Su Q."/>
            <person name="Abolude K."/>
            <person name="Beier-Sexton M."/>
            <person name="Carlyon J.A."/>
            <person name="Carter R."/>
            <person name="Day N.P."/>
            <person name="Dumler S.J."/>
            <person name="Dyachenko V."/>
            <person name="Godinez A."/>
            <person name="Kurtti T.J."/>
            <person name="Lichay M."/>
            <person name="Mullins K.E."/>
            <person name="Ott S."/>
            <person name="Pappas-Brown V."/>
            <person name="Paris D.H."/>
            <person name="Patel P."/>
            <person name="Richards A.L."/>
            <person name="Sadzewicz L."/>
            <person name="Sears K."/>
            <person name="Seidman D."/>
            <person name="Sengamalay N."/>
            <person name="Stenos J."/>
            <person name="Tallon L.J."/>
            <person name="Vincent G."/>
            <person name="Fraser C.M."/>
            <person name="Munderloh U."/>
            <person name="Dunning-Hotopp J.C."/>
        </authorList>
    </citation>
    <scope>NUCLEOTIDE SEQUENCE [LARGE SCALE GENOMIC DNA]</scope>
    <source>
        <strain evidence="9 10">EmCRT</strain>
    </source>
</reference>
<evidence type="ECO:0000313" key="10">
    <source>
        <dbReference type="Proteomes" id="UP000033546"/>
    </source>
</evidence>
<feature type="binding site" evidence="7">
    <location>
        <position position="74"/>
    </location>
    <ligand>
        <name>Zn(2+)</name>
        <dbReference type="ChEBI" id="CHEBI:29105"/>
        <note>catalytic</note>
    </ligand>
</feature>
<dbReference type="GO" id="GO:0052717">
    <property type="term" value="F:tRNA-specific adenosine-34 deaminase activity"/>
    <property type="evidence" value="ECO:0007669"/>
    <property type="project" value="UniProtKB-UniRule"/>
</dbReference>
<dbReference type="CDD" id="cd01285">
    <property type="entry name" value="nucleoside_deaminase"/>
    <property type="match status" value="1"/>
</dbReference>
<dbReference type="PANTHER" id="PTHR11079">
    <property type="entry name" value="CYTOSINE DEAMINASE FAMILY MEMBER"/>
    <property type="match status" value="1"/>
</dbReference>
<accession>A0A0F3NET1</accession>
<keyword evidence="5 7" id="KW-0862">Zinc</keyword>
<feature type="active site" description="Proton donor" evidence="7">
    <location>
        <position position="46"/>
    </location>
</feature>
<evidence type="ECO:0000256" key="1">
    <source>
        <dbReference type="ARBA" id="ARBA00010669"/>
    </source>
</evidence>